<feature type="compositionally biased region" description="Basic and acidic residues" evidence="1">
    <location>
        <begin position="308"/>
        <end position="319"/>
    </location>
</feature>
<protein>
    <recommendedName>
        <fullName evidence="2">Transposase-associated domain-containing protein</fullName>
    </recommendedName>
</protein>
<reference evidence="3" key="1">
    <citation type="submission" date="2023-02" db="EMBL/GenBank/DDBJ databases">
        <title>Genome of toxic invasive species Heracleum sosnowskyi carries increased number of genes despite the absence of recent whole-genome duplications.</title>
        <authorList>
            <person name="Schelkunov M."/>
            <person name="Shtratnikova V."/>
            <person name="Makarenko M."/>
            <person name="Klepikova A."/>
            <person name="Omelchenko D."/>
            <person name="Novikova G."/>
            <person name="Obukhova E."/>
            <person name="Bogdanov V."/>
            <person name="Penin A."/>
            <person name="Logacheva M."/>
        </authorList>
    </citation>
    <scope>NUCLEOTIDE SEQUENCE</scope>
    <source>
        <strain evidence="3">Hsosn_3</strain>
        <tissue evidence="3">Leaf</tissue>
    </source>
</reference>
<dbReference type="AlphaFoldDB" id="A0AAD8MGV8"/>
<dbReference type="EMBL" id="JAUIZM010000007">
    <property type="protein sequence ID" value="KAK1372841.1"/>
    <property type="molecule type" value="Genomic_DNA"/>
</dbReference>
<evidence type="ECO:0000259" key="2">
    <source>
        <dbReference type="Pfam" id="PF13963"/>
    </source>
</evidence>
<dbReference type="InterPro" id="IPR004252">
    <property type="entry name" value="Probable_transposase_24"/>
</dbReference>
<feature type="compositionally biased region" description="Acidic residues" evidence="1">
    <location>
        <begin position="246"/>
        <end position="256"/>
    </location>
</feature>
<feature type="domain" description="Transposase-associated" evidence="2">
    <location>
        <begin position="7"/>
        <end position="75"/>
    </location>
</feature>
<name>A0AAD8MGV8_9APIA</name>
<dbReference type="Pfam" id="PF03004">
    <property type="entry name" value="Transposase_24"/>
    <property type="match status" value="1"/>
</dbReference>
<feature type="region of interest" description="Disordered" evidence="1">
    <location>
        <begin position="234"/>
        <end position="261"/>
    </location>
</feature>
<dbReference type="Pfam" id="PF13963">
    <property type="entry name" value="Transpos_assoc"/>
    <property type="match status" value="1"/>
</dbReference>
<sequence>MTEKGNTWLNLPKYTKDYIEGVDLFVKIAMAKFADGNEIQCPCDKCQNWFWRSPGTVRDHLICHGPCVTFVEWIYDVTSLKDSNIMDPELDSELDTGFKDNFDEMLNVIWHQVPEKQLLWEYVKDKYIVPYDAKPWVNKSMSDHFRSYKSRIKRDYYNTYPTDEERLSHRPEEVSLSDWKILLNYWGDEKVQEIAKKNSEARQKITETHTTGSMSFAQVAHILRLEKLAKLEKEKQEKLGKMPVNDDGEGEGNGEEDPIKVSDADIYLATRKRDEKREYKLPEQVLKMVNDKIVDVKKTLETEDTSEDSEKSANSEKSAEVSYEDDNDVNTD</sequence>
<comment type="caution">
    <text evidence="3">The sequence shown here is derived from an EMBL/GenBank/DDBJ whole genome shotgun (WGS) entry which is preliminary data.</text>
</comment>
<evidence type="ECO:0000256" key="1">
    <source>
        <dbReference type="SAM" id="MobiDB-lite"/>
    </source>
</evidence>
<keyword evidence="4" id="KW-1185">Reference proteome</keyword>
<dbReference type="Proteomes" id="UP001237642">
    <property type="component" value="Unassembled WGS sequence"/>
</dbReference>
<reference evidence="3" key="2">
    <citation type="submission" date="2023-05" db="EMBL/GenBank/DDBJ databases">
        <authorList>
            <person name="Schelkunov M.I."/>
        </authorList>
    </citation>
    <scope>NUCLEOTIDE SEQUENCE</scope>
    <source>
        <strain evidence="3">Hsosn_3</strain>
        <tissue evidence="3">Leaf</tissue>
    </source>
</reference>
<evidence type="ECO:0000313" key="3">
    <source>
        <dbReference type="EMBL" id="KAK1372841.1"/>
    </source>
</evidence>
<dbReference type="InterPro" id="IPR029480">
    <property type="entry name" value="Transpos_assoc"/>
</dbReference>
<dbReference type="PANTHER" id="PTHR33144:SF16">
    <property type="entry name" value="OS02G0129000 PROTEIN"/>
    <property type="match status" value="1"/>
</dbReference>
<accession>A0AAD8MGV8</accession>
<evidence type="ECO:0000313" key="4">
    <source>
        <dbReference type="Proteomes" id="UP001237642"/>
    </source>
</evidence>
<feature type="compositionally biased region" description="Acidic residues" evidence="1">
    <location>
        <begin position="322"/>
        <end position="332"/>
    </location>
</feature>
<dbReference type="PANTHER" id="PTHR33144">
    <property type="entry name" value="OS10G0409366 PROTEIN-RELATED"/>
    <property type="match status" value="1"/>
</dbReference>
<gene>
    <name evidence="3" type="ORF">POM88_029034</name>
</gene>
<organism evidence="3 4">
    <name type="scientific">Heracleum sosnowskyi</name>
    <dbReference type="NCBI Taxonomy" id="360622"/>
    <lineage>
        <taxon>Eukaryota</taxon>
        <taxon>Viridiplantae</taxon>
        <taxon>Streptophyta</taxon>
        <taxon>Embryophyta</taxon>
        <taxon>Tracheophyta</taxon>
        <taxon>Spermatophyta</taxon>
        <taxon>Magnoliopsida</taxon>
        <taxon>eudicotyledons</taxon>
        <taxon>Gunneridae</taxon>
        <taxon>Pentapetalae</taxon>
        <taxon>asterids</taxon>
        <taxon>campanulids</taxon>
        <taxon>Apiales</taxon>
        <taxon>Apiaceae</taxon>
        <taxon>Apioideae</taxon>
        <taxon>apioid superclade</taxon>
        <taxon>Tordylieae</taxon>
        <taxon>Tordyliinae</taxon>
        <taxon>Heracleum</taxon>
    </lineage>
</organism>
<feature type="region of interest" description="Disordered" evidence="1">
    <location>
        <begin position="299"/>
        <end position="332"/>
    </location>
</feature>
<proteinExistence type="predicted"/>